<dbReference type="AlphaFoldDB" id="H2Y9F7"/>
<evidence type="ECO:0000313" key="3">
    <source>
        <dbReference type="Ensembl" id="ENSCSAVP00000001955.1"/>
    </source>
</evidence>
<reference evidence="4" key="1">
    <citation type="submission" date="2003-08" db="EMBL/GenBank/DDBJ databases">
        <authorList>
            <person name="Birren B."/>
            <person name="Nusbaum C."/>
            <person name="Abebe A."/>
            <person name="Abouelleil A."/>
            <person name="Adekoya E."/>
            <person name="Ait-zahra M."/>
            <person name="Allen N."/>
            <person name="Allen T."/>
            <person name="An P."/>
            <person name="Anderson M."/>
            <person name="Anderson S."/>
            <person name="Arachchi H."/>
            <person name="Armbruster J."/>
            <person name="Bachantsang P."/>
            <person name="Baldwin J."/>
            <person name="Barry A."/>
            <person name="Bayul T."/>
            <person name="Blitshsteyn B."/>
            <person name="Bloom T."/>
            <person name="Blye J."/>
            <person name="Boguslavskiy L."/>
            <person name="Borowsky M."/>
            <person name="Boukhgalter B."/>
            <person name="Brunache A."/>
            <person name="Butler J."/>
            <person name="Calixte N."/>
            <person name="Calvo S."/>
            <person name="Camarata J."/>
            <person name="Campo K."/>
            <person name="Chang J."/>
            <person name="Cheshatsang Y."/>
            <person name="Citroen M."/>
            <person name="Collymore A."/>
            <person name="Considine T."/>
            <person name="Cook A."/>
            <person name="Cooke P."/>
            <person name="Corum B."/>
            <person name="Cuomo C."/>
            <person name="David R."/>
            <person name="Dawoe T."/>
            <person name="Degray S."/>
            <person name="Dodge S."/>
            <person name="Dooley K."/>
            <person name="Dorje P."/>
            <person name="Dorjee K."/>
            <person name="Dorris L."/>
            <person name="Duffey N."/>
            <person name="Dupes A."/>
            <person name="Elkins T."/>
            <person name="Engels R."/>
            <person name="Erickson J."/>
            <person name="Farina A."/>
            <person name="Faro S."/>
            <person name="Ferreira P."/>
            <person name="Fischer H."/>
            <person name="Fitzgerald M."/>
            <person name="Foley K."/>
            <person name="Gage D."/>
            <person name="Galagan J."/>
            <person name="Gearin G."/>
            <person name="Gnerre S."/>
            <person name="Gnirke A."/>
            <person name="Goyette A."/>
            <person name="Graham J."/>
            <person name="Grandbois E."/>
            <person name="Gyaltsen K."/>
            <person name="Hafez N."/>
            <person name="Hagopian D."/>
            <person name="Hagos B."/>
            <person name="Hall J."/>
            <person name="Hatcher B."/>
            <person name="Heller A."/>
            <person name="Higgins H."/>
            <person name="Honan T."/>
            <person name="Horn A."/>
            <person name="Houde N."/>
            <person name="Hughes L."/>
            <person name="Hulme W."/>
            <person name="Husby E."/>
            <person name="Iliev I."/>
            <person name="Jaffe D."/>
            <person name="Jones C."/>
            <person name="Kamal M."/>
            <person name="Kamat A."/>
            <person name="Kamvysselis M."/>
            <person name="Karlsson E."/>
            <person name="Kells C."/>
            <person name="Kieu A."/>
            <person name="Kisner P."/>
            <person name="Kodira C."/>
            <person name="Kulbokas E."/>
            <person name="Labutti K."/>
            <person name="Lama D."/>
            <person name="Landers T."/>
            <person name="Leger J."/>
            <person name="Levine S."/>
            <person name="Lewis D."/>
            <person name="Lewis T."/>
            <person name="Lindblad-toh K."/>
            <person name="Liu X."/>
            <person name="Lokyitsang T."/>
            <person name="Lokyitsang Y."/>
            <person name="Lucien O."/>
            <person name="Lui A."/>
            <person name="Ma L.J."/>
            <person name="Mabbitt R."/>
            <person name="Macdonald J."/>
            <person name="Maclean C."/>
            <person name="Major J."/>
            <person name="Manning J."/>
            <person name="Marabella R."/>
            <person name="Maru K."/>
            <person name="Matthews C."/>
            <person name="Mauceli E."/>
            <person name="Mccarthy M."/>
            <person name="Mcdonough S."/>
            <person name="Mcghee T."/>
            <person name="Meldrim J."/>
            <person name="Meneus L."/>
            <person name="Mesirov J."/>
            <person name="Mihalev A."/>
            <person name="Mihova T."/>
            <person name="Mikkelsen T."/>
            <person name="Mlenga V."/>
            <person name="Moru K."/>
            <person name="Mozes J."/>
            <person name="Mulrain L."/>
            <person name="Munson G."/>
            <person name="Naylor J."/>
            <person name="Newes C."/>
            <person name="Nguyen C."/>
            <person name="Nguyen N."/>
            <person name="Nguyen T."/>
            <person name="Nicol R."/>
            <person name="Nielsen C."/>
            <person name="Nizzari M."/>
            <person name="Norbu C."/>
            <person name="Norbu N."/>
            <person name="O'donnell P."/>
            <person name="Okoawo O."/>
            <person name="O'leary S."/>
            <person name="Omotosho B."/>
            <person name="O'neill K."/>
            <person name="Osman S."/>
            <person name="Parker S."/>
            <person name="Perrin D."/>
            <person name="Phunkhang P."/>
            <person name="Piqani B."/>
            <person name="Purcell S."/>
            <person name="Rachupka T."/>
            <person name="Ramasamy U."/>
            <person name="Rameau R."/>
            <person name="Ray V."/>
            <person name="Raymond C."/>
            <person name="Retta R."/>
            <person name="Richardson S."/>
            <person name="Rise C."/>
            <person name="Rodriguez J."/>
            <person name="Rogers J."/>
            <person name="Rogov P."/>
            <person name="Rutman M."/>
            <person name="Schupbach R."/>
            <person name="Seaman C."/>
            <person name="Settipalli S."/>
            <person name="Sharpe T."/>
            <person name="Sheridan J."/>
            <person name="Sherpa N."/>
            <person name="Shi J."/>
            <person name="Smirnov S."/>
            <person name="Smith C."/>
            <person name="Sougnez C."/>
            <person name="Spencer B."/>
            <person name="Stalker J."/>
            <person name="Stange-thomann N."/>
            <person name="Stavropoulos S."/>
            <person name="Stetson K."/>
            <person name="Stone C."/>
            <person name="Stone S."/>
            <person name="Stubbs M."/>
            <person name="Talamas J."/>
            <person name="Tchuinga P."/>
            <person name="Tenzing P."/>
            <person name="Tesfaye S."/>
            <person name="Theodore J."/>
            <person name="Thoulutsang Y."/>
            <person name="Topham K."/>
            <person name="Towey S."/>
            <person name="Tsamla T."/>
            <person name="Tsomo N."/>
            <person name="Vallee D."/>
            <person name="Vassiliev H."/>
            <person name="Venkataraman V."/>
            <person name="Vinson J."/>
            <person name="Vo A."/>
            <person name="Wade C."/>
            <person name="Wang S."/>
            <person name="Wangchuk T."/>
            <person name="Wangdi T."/>
            <person name="Whittaker C."/>
            <person name="Wilkinson J."/>
            <person name="Wu Y."/>
            <person name="Wyman D."/>
            <person name="Yadav S."/>
            <person name="Yang S."/>
            <person name="Yang X."/>
            <person name="Yeager S."/>
            <person name="Yee E."/>
            <person name="Young G."/>
            <person name="Zainoun J."/>
            <person name="Zembeck L."/>
            <person name="Zimmer A."/>
            <person name="Zody M."/>
            <person name="Lander E."/>
        </authorList>
    </citation>
    <scope>NUCLEOTIDE SEQUENCE [LARGE SCALE GENOMIC DNA]</scope>
</reference>
<feature type="compositionally biased region" description="Low complexity" evidence="2">
    <location>
        <begin position="106"/>
        <end position="120"/>
    </location>
</feature>
<reference evidence="3" key="2">
    <citation type="submission" date="2025-08" db="UniProtKB">
        <authorList>
            <consortium name="Ensembl"/>
        </authorList>
    </citation>
    <scope>IDENTIFICATION</scope>
</reference>
<keyword evidence="4" id="KW-1185">Reference proteome</keyword>
<protein>
    <submittedName>
        <fullName evidence="3">Uncharacterized protein</fullName>
    </submittedName>
</protein>
<feature type="region of interest" description="Disordered" evidence="2">
    <location>
        <begin position="85"/>
        <end position="120"/>
    </location>
</feature>
<organism evidence="3 4">
    <name type="scientific">Ciona savignyi</name>
    <name type="common">Pacific transparent sea squirt</name>
    <dbReference type="NCBI Taxonomy" id="51511"/>
    <lineage>
        <taxon>Eukaryota</taxon>
        <taxon>Metazoa</taxon>
        <taxon>Chordata</taxon>
        <taxon>Tunicata</taxon>
        <taxon>Ascidiacea</taxon>
        <taxon>Phlebobranchia</taxon>
        <taxon>Cionidae</taxon>
        <taxon>Ciona</taxon>
    </lineage>
</organism>
<evidence type="ECO:0000256" key="1">
    <source>
        <dbReference type="SAM" id="Coils"/>
    </source>
</evidence>
<evidence type="ECO:0000313" key="4">
    <source>
        <dbReference type="Proteomes" id="UP000007875"/>
    </source>
</evidence>
<feature type="coiled-coil region" evidence="1">
    <location>
        <begin position="51"/>
        <end position="85"/>
    </location>
</feature>
<keyword evidence="1" id="KW-0175">Coiled coil</keyword>
<dbReference type="HOGENOM" id="CLU_2054918_0_0_1"/>
<sequence length="120" mass="13752">MESSYAAKKEKLMSTRSVSKDKDENTHQHDNLAKLSNVLPRRVRNRLHNLFEQIEDEFTEMYNENDEMRKTISALNEKLQSLDQSHADKNEIVPTNGLDNFKQANIKGKSSGISSSQLSQ</sequence>
<dbReference type="GeneTree" id="ENSGT00930000150950"/>
<evidence type="ECO:0000256" key="2">
    <source>
        <dbReference type="SAM" id="MobiDB-lite"/>
    </source>
</evidence>
<feature type="region of interest" description="Disordered" evidence="2">
    <location>
        <begin position="1"/>
        <end position="35"/>
    </location>
</feature>
<reference evidence="3" key="3">
    <citation type="submission" date="2025-09" db="UniProtKB">
        <authorList>
            <consortium name="Ensembl"/>
        </authorList>
    </citation>
    <scope>IDENTIFICATION</scope>
</reference>
<dbReference type="Ensembl" id="ENSCSAVT00000001989.1">
    <property type="protein sequence ID" value="ENSCSAVP00000001955.1"/>
    <property type="gene ID" value="ENSCSAVG00000001142.1"/>
</dbReference>
<dbReference type="Proteomes" id="UP000007875">
    <property type="component" value="Unassembled WGS sequence"/>
</dbReference>
<feature type="compositionally biased region" description="Basic and acidic residues" evidence="2">
    <location>
        <begin position="7"/>
        <end position="32"/>
    </location>
</feature>
<proteinExistence type="predicted"/>
<name>H2Y9F7_CIOSA</name>
<accession>H2Y9F7</accession>